<evidence type="ECO:0000313" key="3">
    <source>
        <dbReference type="EMBL" id="RVT71740.1"/>
    </source>
</evidence>
<feature type="domain" description="Acetyl xylan esterase" evidence="2">
    <location>
        <begin position="142"/>
        <end position="434"/>
    </location>
</feature>
<dbReference type="EMBL" id="SACJ01000015">
    <property type="protein sequence ID" value="RVT71740.1"/>
    <property type="molecule type" value="Genomic_DNA"/>
</dbReference>
<name>A0A437KL04_9FLAO</name>
<organism evidence="3 4">
    <name type="scientific">Flavobacterium sufflavum</name>
    <dbReference type="NCBI Taxonomy" id="1921138"/>
    <lineage>
        <taxon>Bacteria</taxon>
        <taxon>Pseudomonadati</taxon>
        <taxon>Bacteroidota</taxon>
        <taxon>Flavobacteriia</taxon>
        <taxon>Flavobacteriales</taxon>
        <taxon>Flavobacteriaceae</taxon>
        <taxon>Flavobacterium</taxon>
    </lineage>
</organism>
<dbReference type="InterPro" id="IPR039069">
    <property type="entry name" value="CE7"/>
</dbReference>
<evidence type="ECO:0000256" key="1">
    <source>
        <dbReference type="PIRSR" id="PIRSR639069-1"/>
    </source>
</evidence>
<reference evidence="3 4" key="1">
    <citation type="submission" date="2019-01" db="EMBL/GenBank/DDBJ databases">
        <authorList>
            <person name="Chen W.-M."/>
        </authorList>
    </citation>
    <scope>NUCLEOTIDE SEQUENCE [LARGE SCALE GENOMIC DNA]</scope>
    <source>
        <strain evidence="3 4">BBQ-12</strain>
    </source>
</reference>
<dbReference type="InterPro" id="IPR029058">
    <property type="entry name" value="AB_hydrolase_fold"/>
</dbReference>
<dbReference type="PANTHER" id="PTHR40111:SF1">
    <property type="entry name" value="CEPHALOSPORIN-C DEACETYLASE"/>
    <property type="match status" value="1"/>
</dbReference>
<dbReference type="PANTHER" id="PTHR40111">
    <property type="entry name" value="CEPHALOSPORIN-C DEACETYLASE"/>
    <property type="match status" value="1"/>
</dbReference>
<dbReference type="AlphaFoldDB" id="A0A437KL04"/>
<dbReference type="SUPFAM" id="SSF53474">
    <property type="entry name" value="alpha/beta-Hydrolases"/>
    <property type="match status" value="1"/>
</dbReference>
<dbReference type="GO" id="GO:0005976">
    <property type="term" value="P:polysaccharide metabolic process"/>
    <property type="evidence" value="ECO:0007669"/>
    <property type="project" value="TreeGrafter"/>
</dbReference>
<comment type="caution">
    <text evidence="3">The sequence shown here is derived from an EMBL/GenBank/DDBJ whole genome shotgun (WGS) entry which is preliminary data.</text>
</comment>
<sequence length="439" mass="49543">MPFYFFKPFSMKLLSYFSLFLGLLTISLRAQNTPAPIKLVNIVLTANHPDWNYRLNEAATIKVSVLKHGSPVENVEIEYQYGPEQLTPEKKGTLKLENGVGEINIGTMNTPGFRQLKVEAKIDGYVYKDEIKAGYAPFEIQPTVSMPKDFDNFWKKAIAENNKIPLDAVVTHKPEFSTATVDVYLVRLQNYQLGHYLYGYLSKPKDNKPHPVLLNPPGAGVKKITPITSFAEQGFISLTTEIHGISPEMDEKDFQKEREKLKDYWAINLDNKDNYYYKSVYLGCVRAIDFLSSLPEFDKKNVVVTGGSQGGALTIVTAGIDKRVNYISSFYPALSDNSGYLNNRAGGWPAMFSDKNNSPEKIKTMEYYDIVNFAKKITIPGFYSTGYNDNTCPPTSTLSAFNSVKAPKEIVITPISAHWRFKETDDKSMKWLKEKCGIE</sequence>
<proteinExistence type="predicted"/>
<dbReference type="OrthoDB" id="3668964at2"/>
<accession>A0A437KL04</accession>
<keyword evidence="4" id="KW-1185">Reference proteome</keyword>
<dbReference type="Gene3D" id="3.40.50.1820">
    <property type="entry name" value="alpha/beta hydrolase"/>
    <property type="match status" value="1"/>
</dbReference>
<feature type="active site" description="Charge relay system" evidence="1">
    <location>
        <position position="389"/>
    </location>
</feature>
<dbReference type="Proteomes" id="UP000285211">
    <property type="component" value="Unassembled WGS sequence"/>
</dbReference>
<protein>
    <submittedName>
        <fullName evidence="3">Acetylxylan esterase</fullName>
    </submittedName>
</protein>
<feature type="active site" description="Charge relay system" evidence="1">
    <location>
        <position position="418"/>
    </location>
</feature>
<gene>
    <name evidence="3" type="ORF">EOD40_16710</name>
</gene>
<feature type="active site" description="Nucleophile" evidence="1">
    <location>
        <position position="308"/>
    </location>
</feature>
<evidence type="ECO:0000259" key="2">
    <source>
        <dbReference type="Pfam" id="PF05448"/>
    </source>
</evidence>
<dbReference type="InterPro" id="IPR008391">
    <property type="entry name" value="AXE1_dom"/>
</dbReference>
<evidence type="ECO:0000313" key="4">
    <source>
        <dbReference type="Proteomes" id="UP000285211"/>
    </source>
</evidence>
<dbReference type="Pfam" id="PF05448">
    <property type="entry name" value="AXE1"/>
    <property type="match status" value="1"/>
</dbReference>
<dbReference type="GO" id="GO:0052689">
    <property type="term" value="F:carboxylic ester hydrolase activity"/>
    <property type="evidence" value="ECO:0007669"/>
    <property type="project" value="TreeGrafter"/>
</dbReference>